<evidence type="ECO:0000259" key="5">
    <source>
        <dbReference type="SMART" id="SM00856"/>
    </source>
</evidence>
<feature type="chain" id="PRO_5047338210" description="Pectinesterase inhibitor domain-containing protein" evidence="4">
    <location>
        <begin position="27"/>
        <end position="184"/>
    </location>
</feature>
<dbReference type="InterPro" id="IPR035513">
    <property type="entry name" value="Invertase/methylesterase_inhib"/>
</dbReference>
<evidence type="ECO:0000256" key="2">
    <source>
        <dbReference type="ARBA" id="ARBA00023157"/>
    </source>
</evidence>
<accession>A0ABU6VNQ0</accession>
<feature type="signal peptide" evidence="4">
    <location>
        <begin position="1"/>
        <end position="26"/>
    </location>
</feature>
<dbReference type="EMBL" id="JASCZI010151960">
    <property type="protein sequence ID" value="MED6175007.1"/>
    <property type="molecule type" value="Genomic_DNA"/>
</dbReference>
<evidence type="ECO:0000313" key="7">
    <source>
        <dbReference type="Proteomes" id="UP001341840"/>
    </source>
</evidence>
<feature type="domain" description="Pectinesterase inhibitor" evidence="5">
    <location>
        <begin position="28"/>
        <end position="177"/>
    </location>
</feature>
<gene>
    <name evidence="6" type="ORF">PIB30_074440</name>
</gene>
<proteinExistence type="inferred from homology"/>
<reference evidence="6 7" key="1">
    <citation type="journal article" date="2023" name="Plants (Basel)">
        <title>Bridging the Gap: Combining Genomics and Transcriptomics Approaches to Understand Stylosanthes scabra, an Orphan Legume from the Brazilian Caatinga.</title>
        <authorList>
            <person name="Ferreira-Neto J.R.C."/>
            <person name="da Silva M.D."/>
            <person name="Binneck E."/>
            <person name="de Melo N.F."/>
            <person name="da Silva R.H."/>
            <person name="de Melo A.L.T.M."/>
            <person name="Pandolfi V."/>
            <person name="Bustamante F.O."/>
            <person name="Brasileiro-Vidal A.C."/>
            <person name="Benko-Iseppon A.M."/>
        </authorList>
    </citation>
    <scope>NUCLEOTIDE SEQUENCE [LARGE SCALE GENOMIC DNA]</scope>
    <source>
        <tissue evidence="6">Leaves</tissue>
    </source>
</reference>
<dbReference type="PANTHER" id="PTHR35357">
    <property type="entry name" value="OS02G0537100 PROTEIN"/>
    <property type="match status" value="1"/>
</dbReference>
<evidence type="ECO:0000256" key="4">
    <source>
        <dbReference type="SAM" id="SignalP"/>
    </source>
</evidence>
<dbReference type="NCBIfam" id="TIGR01614">
    <property type="entry name" value="PME_inhib"/>
    <property type="match status" value="1"/>
</dbReference>
<dbReference type="CDD" id="cd14859">
    <property type="entry name" value="PMEI_like"/>
    <property type="match status" value="1"/>
</dbReference>
<name>A0ABU6VNQ0_9FABA</name>
<keyword evidence="1 4" id="KW-0732">Signal</keyword>
<protein>
    <recommendedName>
        <fullName evidence="5">Pectinesterase inhibitor domain-containing protein</fullName>
    </recommendedName>
</protein>
<dbReference type="SMART" id="SM00856">
    <property type="entry name" value="PMEI"/>
    <property type="match status" value="1"/>
</dbReference>
<dbReference type="SUPFAM" id="SSF101148">
    <property type="entry name" value="Plant invertase/pectin methylesterase inhibitor"/>
    <property type="match status" value="1"/>
</dbReference>
<comment type="similarity">
    <text evidence="3">Belongs to the PMEI family.</text>
</comment>
<sequence length="184" mass="20762">MASSKILLYHLLLLLFLVIGETRLYANGDTKLMKKTCRHTKYYDLCFSSLKSDPTSSNADPRGLAMIMVGVAMANATSTSSYLSSQLLDPATNDTSYKRVLKECLDKYTYAGESLQASVQDLADQVYDYAYMHVAAAKDYPNVCHNLFKENPDLVYPPELSRRENALKHICDIAMAIIDDFNWY</sequence>
<dbReference type="Gene3D" id="1.20.140.40">
    <property type="entry name" value="Invertase/pectin methylesterase inhibitor family protein"/>
    <property type="match status" value="1"/>
</dbReference>
<evidence type="ECO:0000313" key="6">
    <source>
        <dbReference type="EMBL" id="MED6175007.1"/>
    </source>
</evidence>
<dbReference type="Pfam" id="PF04043">
    <property type="entry name" value="PMEI"/>
    <property type="match status" value="1"/>
</dbReference>
<comment type="caution">
    <text evidence="6">The sequence shown here is derived from an EMBL/GenBank/DDBJ whole genome shotgun (WGS) entry which is preliminary data.</text>
</comment>
<dbReference type="Proteomes" id="UP001341840">
    <property type="component" value="Unassembled WGS sequence"/>
</dbReference>
<dbReference type="PANTHER" id="PTHR35357:SF8">
    <property type="entry name" value="OS01G0111000 PROTEIN"/>
    <property type="match status" value="1"/>
</dbReference>
<organism evidence="6 7">
    <name type="scientific">Stylosanthes scabra</name>
    <dbReference type="NCBI Taxonomy" id="79078"/>
    <lineage>
        <taxon>Eukaryota</taxon>
        <taxon>Viridiplantae</taxon>
        <taxon>Streptophyta</taxon>
        <taxon>Embryophyta</taxon>
        <taxon>Tracheophyta</taxon>
        <taxon>Spermatophyta</taxon>
        <taxon>Magnoliopsida</taxon>
        <taxon>eudicotyledons</taxon>
        <taxon>Gunneridae</taxon>
        <taxon>Pentapetalae</taxon>
        <taxon>rosids</taxon>
        <taxon>fabids</taxon>
        <taxon>Fabales</taxon>
        <taxon>Fabaceae</taxon>
        <taxon>Papilionoideae</taxon>
        <taxon>50 kb inversion clade</taxon>
        <taxon>dalbergioids sensu lato</taxon>
        <taxon>Dalbergieae</taxon>
        <taxon>Pterocarpus clade</taxon>
        <taxon>Stylosanthes</taxon>
    </lineage>
</organism>
<keyword evidence="2" id="KW-1015">Disulfide bond</keyword>
<keyword evidence="7" id="KW-1185">Reference proteome</keyword>
<dbReference type="InterPro" id="IPR006501">
    <property type="entry name" value="Pectinesterase_inhib_dom"/>
</dbReference>
<evidence type="ECO:0000256" key="1">
    <source>
        <dbReference type="ARBA" id="ARBA00022729"/>
    </source>
</evidence>
<evidence type="ECO:0000256" key="3">
    <source>
        <dbReference type="ARBA" id="ARBA00038471"/>
    </source>
</evidence>